<dbReference type="SUPFAM" id="SSF53649">
    <property type="entry name" value="Alkaline phosphatase-like"/>
    <property type="match status" value="1"/>
</dbReference>
<evidence type="ECO:0000313" key="10">
    <source>
        <dbReference type="Proteomes" id="UP000593765"/>
    </source>
</evidence>
<evidence type="ECO:0000313" key="9">
    <source>
        <dbReference type="EMBL" id="QOV88066.1"/>
    </source>
</evidence>
<keyword evidence="10" id="KW-1185">Reference proteome</keyword>
<dbReference type="InterPro" id="IPR035874">
    <property type="entry name" value="IDS"/>
</dbReference>
<dbReference type="RefSeq" id="WP_206291033.1">
    <property type="nucleotide sequence ID" value="NZ_CP063458.1"/>
</dbReference>
<evidence type="ECO:0000256" key="5">
    <source>
        <dbReference type="ARBA" id="ARBA00022801"/>
    </source>
</evidence>
<evidence type="ECO:0000256" key="3">
    <source>
        <dbReference type="ARBA" id="ARBA00022723"/>
    </source>
</evidence>
<accession>A0A7M2WRG4</accession>
<dbReference type="AlphaFoldDB" id="A0A7M2WRG4"/>
<comment type="cofactor">
    <cofactor evidence="1">
        <name>Ca(2+)</name>
        <dbReference type="ChEBI" id="CHEBI:29108"/>
    </cofactor>
</comment>
<dbReference type="GO" id="GO:0005737">
    <property type="term" value="C:cytoplasm"/>
    <property type="evidence" value="ECO:0007669"/>
    <property type="project" value="TreeGrafter"/>
</dbReference>
<proteinExistence type="inferred from homology"/>
<evidence type="ECO:0000259" key="8">
    <source>
        <dbReference type="Pfam" id="PF00884"/>
    </source>
</evidence>
<dbReference type="PANTHER" id="PTHR45953:SF1">
    <property type="entry name" value="IDURONATE 2-SULFATASE"/>
    <property type="match status" value="1"/>
</dbReference>
<evidence type="ECO:0000256" key="1">
    <source>
        <dbReference type="ARBA" id="ARBA00001913"/>
    </source>
</evidence>
<gene>
    <name evidence="9" type="ORF">IPV69_17595</name>
</gene>
<dbReference type="KEGG" id="hbs:IPV69_17595"/>
<dbReference type="CDD" id="cd16030">
    <property type="entry name" value="iduronate-2-sulfatase"/>
    <property type="match status" value="1"/>
</dbReference>
<dbReference type="Pfam" id="PF00884">
    <property type="entry name" value="Sulfatase"/>
    <property type="match status" value="1"/>
</dbReference>
<reference evidence="9 10" key="1">
    <citation type="submission" date="2020-10" db="EMBL/GenBank/DDBJ databases">
        <title>Wide distribution of Phycisphaera-like planctomycetes from WD2101 soil group in peatlands and genome analysis of the first cultivated representative.</title>
        <authorList>
            <person name="Dedysh S.N."/>
            <person name="Beletsky A.V."/>
            <person name="Ivanova A."/>
            <person name="Kulichevskaya I.S."/>
            <person name="Suzina N.E."/>
            <person name="Philippov D.A."/>
            <person name="Rakitin A.L."/>
            <person name="Mardanov A.V."/>
            <person name="Ravin N.V."/>
        </authorList>
    </citation>
    <scope>NUCLEOTIDE SEQUENCE [LARGE SCALE GENOMIC DNA]</scope>
    <source>
        <strain evidence="9 10">M1803</strain>
    </source>
</reference>
<feature type="region of interest" description="Disordered" evidence="7">
    <location>
        <begin position="440"/>
        <end position="471"/>
    </location>
</feature>
<dbReference type="Gene3D" id="3.40.720.10">
    <property type="entry name" value="Alkaline Phosphatase, subunit A"/>
    <property type="match status" value="1"/>
</dbReference>
<keyword evidence="4" id="KW-0732">Signal</keyword>
<dbReference type="PANTHER" id="PTHR45953">
    <property type="entry name" value="IDURONATE 2-SULFATASE"/>
    <property type="match status" value="1"/>
</dbReference>
<name>A0A7M2WRG4_9BACT</name>
<dbReference type="InterPro" id="IPR000917">
    <property type="entry name" value="Sulfatase_N"/>
</dbReference>
<dbReference type="InterPro" id="IPR017850">
    <property type="entry name" value="Alkaline_phosphatase_core_sf"/>
</dbReference>
<feature type="compositionally biased region" description="Basic residues" evidence="7">
    <location>
        <begin position="462"/>
        <end position="471"/>
    </location>
</feature>
<sequence>MKPLTHSALILLAFVVFPTLAWGQAKPDRKPNVLFIAVDDLNHWVGYLGRNEQTRTPNIDKLAARGVSFSRSYCAAPVCNPSRAALMSGLRPATTGVYDNNNDWRPVVSPEKCLPATFRNAGYVAYGAGKIYHGGFDRKEEWNEYLKNEGPEPKPKGNDGVGGIKFAPLDCKDEDLADYRIADWCIDKLRQKQDKPFFLSCGFHKPHMPWNVPQKWYDKFPLESIKLPPHIEGDLKDVPPAGVKMAKPEGDHAAILASGRWKDAVQGYLAAIAYCDMNVGRLIDALDKSEYRDNTIIVFWGDHGWHLGEKEHWRKFALWEESTRAPLIWVAPGVTKAGLCERTVDFMSIYPTLTDLCGIPTPTHVEGKSIRALLENPKAEWNTPAMTTFHFNNHAVRSEGWRYIRYADGGEELYDEAKDPLEYTNVAGHTENAKIKAELGKVMPTKNQPDAADKATGGAGKGKGKKKAADE</sequence>
<feature type="domain" description="Sulfatase N-terminal" evidence="8">
    <location>
        <begin position="31"/>
        <end position="359"/>
    </location>
</feature>
<keyword evidence="5" id="KW-0378">Hydrolase</keyword>
<organism evidence="9 10">
    <name type="scientific">Humisphaera borealis</name>
    <dbReference type="NCBI Taxonomy" id="2807512"/>
    <lineage>
        <taxon>Bacteria</taxon>
        <taxon>Pseudomonadati</taxon>
        <taxon>Planctomycetota</taxon>
        <taxon>Phycisphaerae</taxon>
        <taxon>Tepidisphaerales</taxon>
        <taxon>Tepidisphaeraceae</taxon>
        <taxon>Humisphaera</taxon>
    </lineage>
</organism>
<evidence type="ECO:0000256" key="4">
    <source>
        <dbReference type="ARBA" id="ARBA00022729"/>
    </source>
</evidence>
<evidence type="ECO:0000256" key="2">
    <source>
        <dbReference type="ARBA" id="ARBA00008779"/>
    </source>
</evidence>
<dbReference type="GO" id="GO:0004423">
    <property type="term" value="F:iduronate-2-sulfatase activity"/>
    <property type="evidence" value="ECO:0007669"/>
    <property type="project" value="InterPro"/>
</dbReference>
<evidence type="ECO:0000256" key="6">
    <source>
        <dbReference type="ARBA" id="ARBA00022837"/>
    </source>
</evidence>
<dbReference type="Proteomes" id="UP000593765">
    <property type="component" value="Chromosome"/>
</dbReference>
<keyword evidence="3" id="KW-0479">Metal-binding</keyword>
<protein>
    <submittedName>
        <fullName evidence="9">Sulfatase</fullName>
    </submittedName>
</protein>
<dbReference type="EMBL" id="CP063458">
    <property type="protein sequence ID" value="QOV88066.1"/>
    <property type="molecule type" value="Genomic_DNA"/>
</dbReference>
<keyword evidence="6" id="KW-0106">Calcium</keyword>
<evidence type="ECO:0000256" key="7">
    <source>
        <dbReference type="SAM" id="MobiDB-lite"/>
    </source>
</evidence>
<comment type="similarity">
    <text evidence="2">Belongs to the sulfatase family.</text>
</comment>
<dbReference type="GO" id="GO:0046872">
    <property type="term" value="F:metal ion binding"/>
    <property type="evidence" value="ECO:0007669"/>
    <property type="project" value="UniProtKB-KW"/>
</dbReference>